<protein>
    <submittedName>
        <fullName evidence="1">Uncharacterized protein</fullName>
    </submittedName>
</protein>
<dbReference type="Proteomes" id="UP000186922">
    <property type="component" value="Unassembled WGS sequence"/>
</dbReference>
<evidence type="ECO:0000313" key="1">
    <source>
        <dbReference type="EMBL" id="GAU93770.1"/>
    </source>
</evidence>
<reference evidence="1 2" key="1">
    <citation type="journal article" date="2016" name="Nat. Commun.">
        <title>Extremotolerant tardigrade genome and improved radiotolerance of human cultured cells by tardigrade-unique protein.</title>
        <authorList>
            <person name="Hashimoto T."/>
            <person name="Horikawa D.D."/>
            <person name="Saito Y."/>
            <person name="Kuwahara H."/>
            <person name="Kozuka-Hata H."/>
            <person name="Shin-I T."/>
            <person name="Minakuchi Y."/>
            <person name="Ohishi K."/>
            <person name="Motoyama A."/>
            <person name="Aizu T."/>
            <person name="Enomoto A."/>
            <person name="Kondo K."/>
            <person name="Tanaka S."/>
            <person name="Hara Y."/>
            <person name="Koshikawa S."/>
            <person name="Sagara H."/>
            <person name="Miura T."/>
            <person name="Yokobori S."/>
            <person name="Miyagawa K."/>
            <person name="Suzuki Y."/>
            <person name="Kubo T."/>
            <person name="Oyama M."/>
            <person name="Kohara Y."/>
            <person name="Fujiyama A."/>
            <person name="Arakawa K."/>
            <person name="Katayama T."/>
            <person name="Toyoda A."/>
            <person name="Kunieda T."/>
        </authorList>
    </citation>
    <scope>NUCLEOTIDE SEQUENCE [LARGE SCALE GENOMIC DNA]</scope>
    <source>
        <strain evidence="1 2">YOKOZUNA-1</strain>
    </source>
</reference>
<accession>A0A1D1UYU7</accession>
<comment type="caution">
    <text evidence="1">The sequence shown here is derived from an EMBL/GenBank/DDBJ whole genome shotgun (WGS) entry which is preliminary data.</text>
</comment>
<gene>
    <name evidence="1" type="primary">RvY_05657-1</name>
    <name evidence="1" type="synonym">RvY_05657.1</name>
    <name evidence="1" type="ORF">RvY_05657</name>
</gene>
<sequence>MRLPESRQHSATVMAEGARTVDRILRELSPSNATPSLVLLACFLPAGLPFLPVARRASLNRLFPRGGVPDFWGVCGALPRYRINEGNDQF</sequence>
<evidence type="ECO:0000313" key="2">
    <source>
        <dbReference type="Proteomes" id="UP000186922"/>
    </source>
</evidence>
<dbReference type="AlphaFoldDB" id="A0A1D1UYU7"/>
<proteinExistence type="predicted"/>
<name>A0A1D1UYU7_RAMVA</name>
<organism evidence="1 2">
    <name type="scientific">Ramazzottius varieornatus</name>
    <name type="common">Water bear</name>
    <name type="synonym">Tardigrade</name>
    <dbReference type="NCBI Taxonomy" id="947166"/>
    <lineage>
        <taxon>Eukaryota</taxon>
        <taxon>Metazoa</taxon>
        <taxon>Ecdysozoa</taxon>
        <taxon>Tardigrada</taxon>
        <taxon>Eutardigrada</taxon>
        <taxon>Parachela</taxon>
        <taxon>Hypsibioidea</taxon>
        <taxon>Ramazzottiidae</taxon>
        <taxon>Ramazzottius</taxon>
    </lineage>
</organism>
<keyword evidence="2" id="KW-1185">Reference proteome</keyword>
<dbReference type="EMBL" id="BDGG01000002">
    <property type="protein sequence ID" value="GAU93770.1"/>
    <property type="molecule type" value="Genomic_DNA"/>
</dbReference>